<accession>A0A1S6IYM8</accession>
<feature type="transmembrane region" description="Helical" evidence="1">
    <location>
        <begin position="105"/>
        <end position="127"/>
    </location>
</feature>
<proteinExistence type="predicted"/>
<keyword evidence="1" id="KW-1133">Transmembrane helix</keyword>
<gene>
    <name evidence="2" type="ORF">B0537_12655</name>
</gene>
<name>A0A1S6IYM8_9FIRM</name>
<feature type="transmembrane region" description="Helical" evidence="1">
    <location>
        <begin position="12"/>
        <end position="35"/>
    </location>
</feature>
<reference evidence="2 3" key="1">
    <citation type="journal article" date="2016" name="Int. J. Syst. Evol. Microbiol.">
        <title>Desulfotomaculum ferrireducens sp. nov., a moderately thermophilic sulfate-reducing and dissimilatory Fe(III)-reducing bacterium isolated from compost.</title>
        <authorList>
            <person name="Yang G."/>
            <person name="Guo J."/>
            <person name="Zhuang L."/>
            <person name="Yuan Y."/>
            <person name="Zhou S."/>
        </authorList>
    </citation>
    <scope>NUCLEOTIDE SEQUENCE [LARGE SCALE GENOMIC DNA]</scope>
    <source>
        <strain evidence="2 3">GSS09</strain>
    </source>
</reference>
<dbReference type="EMBL" id="CP019698">
    <property type="protein sequence ID" value="AQS59860.1"/>
    <property type="molecule type" value="Genomic_DNA"/>
</dbReference>
<evidence type="ECO:0000313" key="3">
    <source>
        <dbReference type="Proteomes" id="UP000189464"/>
    </source>
</evidence>
<dbReference type="PANTHER" id="PTHR40078:SF1">
    <property type="entry name" value="INTEGRAL MEMBRANE PROTEIN"/>
    <property type="match status" value="1"/>
</dbReference>
<dbReference type="InterPro" id="IPR038750">
    <property type="entry name" value="YczE/YyaS-like"/>
</dbReference>
<dbReference type="OrthoDB" id="154912at2"/>
<dbReference type="AlphaFoldDB" id="A0A1S6IYM8"/>
<feature type="transmembrane region" description="Helical" evidence="1">
    <location>
        <begin position="175"/>
        <end position="195"/>
    </location>
</feature>
<organism evidence="2 3">
    <name type="scientific">Desulforamulus ferrireducens</name>
    <dbReference type="NCBI Taxonomy" id="1833852"/>
    <lineage>
        <taxon>Bacteria</taxon>
        <taxon>Bacillati</taxon>
        <taxon>Bacillota</taxon>
        <taxon>Clostridia</taxon>
        <taxon>Eubacteriales</taxon>
        <taxon>Peptococcaceae</taxon>
        <taxon>Desulforamulus</taxon>
    </lineage>
</organism>
<sequence>MKKTIFHLLQLSWLMLGLFLFGLSIVLIIQAQLGISPWDVLHMGLTSYLPFTFGQIMIGTGLLCVLLAYPMGVKPSSGTILNMIFIGVFADIILNQGWIPAYDSYLVRLLYLFIGVMGCGFATGMYISARMGTGPRDSLMVGLHKITGWRIGVVRTAIELTVVGLGFLLGGPVGLGTVVFSLSIGWATEFSMHFFKYCGRQEWIIKHLGQLNPGLLQKNQT</sequence>
<feature type="transmembrane region" description="Helical" evidence="1">
    <location>
        <begin position="80"/>
        <end position="99"/>
    </location>
</feature>
<dbReference type="RefSeq" id="WP_077714903.1">
    <property type="nucleotide sequence ID" value="NZ_CP019698.1"/>
</dbReference>
<protein>
    <submittedName>
        <fullName evidence="2">Membrane protein</fullName>
    </submittedName>
</protein>
<dbReference type="Proteomes" id="UP000189464">
    <property type="component" value="Chromosome"/>
</dbReference>
<dbReference type="PANTHER" id="PTHR40078">
    <property type="entry name" value="INTEGRAL MEMBRANE PROTEIN-RELATED"/>
    <property type="match status" value="1"/>
</dbReference>
<keyword evidence="1" id="KW-0472">Membrane</keyword>
<dbReference type="Pfam" id="PF19700">
    <property type="entry name" value="DUF6198"/>
    <property type="match status" value="1"/>
</dbReference>
<dbReference type="STRING" id="1833852.B0537_12655"/>
<keyword evidence="3" id="KW-1185">Reference proteome</keyword>
<evidence type="ECO:0000256" key="1">
    <source>
        <dbReference type="SAM" id="Phobius"/>
    </source>
</evidence>
<evidence type="ECO:0000313" key="2">
    <source>
        <dbReference type="EMBL" id="AQS59860.1"/>
    </source>
</evidence>
<dbReference type="KEGG" id="dfg:B0537_12655"/>
<feature type="transmembrane region" description="Helical" evidence="1">
    <location>
        <begin position="47"/>
        <end position="68"/>
    </location>
</feature>
<keyword evidence="1" id="KW-0812">Transmembrane</keyword>